<dbReference type="KEGG" id="vg:37627568"/>
<dbReference type="GeneID" id="37627568"/>
<keyword evidence="3" id="KW-1185">Reference proteome</keyword>
<feature type="compositionally biased region" description="Low complexity" evidence="1">
    <location>
        <begin position="74"/>
        <end position="89"/>
    </location>
</feature>
<evidence type="ECO:0000313" key="2">
    <source>
        <dbReference type="EMBL" id="ALU09125.1"/>
    </source>
</evidence>
<dbReference type="RefSeq" id="YP_009259646.1">
    <property type="nucleotide sequence ID" value="NC_030451.1"/>
</dbReference>
<accession>A0A0X9JET7</accession>
<evidence type="ECO:0000256" key="1">
    <source>
        <dbReference type="SAM" id="MobiDB-lite"/>
    </source>
</evidence>
<evidence type="ECO:0000313" key="3">
    <source>
        <dbReference type="Proteomes" id="UP000143247"/>
    </source>
</evidence>
<dbReference type="Proteomes" id="UP000143247">
    <property type="component" value="Segment"/>
</dbReference>
<protein>
    <submittedName>
        <fullName evidence="2">Uncharacterized protein</fullName>
    </submittedName>
</protein>
<proteinExistence type="predicted"/>
<feature type="compositionally biased region" description="Basic and acidic residues" evidence="1">
    <location>
        <begin position="23"/>
        <end position="33"/>
    </location>
</feature>
<reference evidence="2 3" key="1">
    <citation type="submission" date="2015-02" db="EMBL/GenBank/DDBJ databases">
        <title>Diachasmimorpha longicaudata rhabdovirus genome.</title>
        <authorList>
            <person name="Simmonds T.J."/>
            <person name="Burke G.R."/>
        </authorList>
    </citation>
    <scope>NUCLEOTIDE SEQUENCE [LARGE SCALE GENOMIC DNA]</scope>
    <source>
        <strain evidence="2">UGA</strain>
    </source>
</reference>
<dbReference type="EMBL" id="KP735609">
    <property type="protein sequence ID" value="ALU09125.1"/>
    <property type="molecule type" value="Viral_cRNA"/>
</dbReference>
<gene>
    <name evidence="2" type="ORF">RS08_02</name>
</gene>
<sequence length="353" mass="40138">MSNLGEIPDSLTEEITGSLDISPSERYRRKMEMIRPSLKPEVTPIMGATDGKKNGRPQIDSEASSGEGEEPERPQSSSISPLPSSSLFSLSPSAYHHKRKKMEEMWRNYQKGSKSESGFKKICYHVFNDFLTNKPSILTPLSSSWEFMELHDKKFIIGEICCQKVLTNEDQIIGALVCLGRKSQHTLRESLEKQTMLLDKQETVIKDTTLKMEKLVESYQSLLETSKIQLEKISTSLAQREYPVPGSSVSTTGSSKIDRTFEQMRLGPYVIYIGTDQTINMGATVEKNKLPVDSPMMKMLSLFGDNNIKKLKFVIKHPIIENSFLTYIKTCQFRYNNWGEFKESFTQYYNAGS</sequence>
<name>A0A0X9JET7_9RHAB</name>
<organism evidence="2 3">
    <name type="scientific">Diachasmimorpha longicaudata rhabdovirus</name>
    <dbReference type="NCBI Taxonomy" id="1585246"/>
    <lineage>
        <taxon>Viruses</taxon>
        <taxon>Riboviria</taxon>
        <taxon>Orthornavirae</taxon>
        <taxon>Negarnaviricota</taxon>
        <taxon>Haploviricotina</taxon>
        <taxon>Monjiviricetes</taxon>
        <taxon>Mononegavirales</taxon>
        <taxon>Rhabdoviridae</taxon>
    </lineage>
</organism>
<feature type="region of interest" description="Disordered" evidence="1">
    <location>
        <begin position="1"/>
        <end position="89"/>
    </location>
</feature>